<dbReference type="EMBL" id="CP114280">
    <property type="protein sequence ID" value="WFN55149.1"/>
    <property type="molecule type" value="Genomic_DNA"/>
</dbReference>
<keyword evidence="3" id="KW-1185">Reference proteome</keyword>
<dbReference type="InterPro" id="IPR000914">
    <property type="entry name" value="SBP_5_dom"/>
</dbReference>
<dbReference type="Proteomes" id="UP001219630">
    <property type="component" value="Chromosome"/>
</dbReference>
<dbReference type="InterPro" id="IPR039424">
    <property type="entry name" value="SBP_5"/>
</dbReference>
<dbReference type="RefSeq" id="WP_278142321.1">
    <property type="nucleotide sequence ID" value="NZ_CP114280.1"/>
</dbReference>
<evidence type="ECO:0000313" key="3">
    <source>
        <dbReference type="Proteomes" id="UP001219630"/>
    </source>
</evidence>
<dbReference type="SUPFAM" id="SSF53850">
    <property type="entry name" value="Periplasmic binding protein-like II"/>
    <property type="match status" value="1"/>
</dbReference>
<gene>
    <name evidence="2" type="ORF">O1Q98_16195</name>
</gene>
<name>A0ABY8G5G2_9GAMM</name>
<proteinExistence type="predicted"/>
<dbReference type="PANTHER" id="PTHR30290">
    <property type="entry name" value="PERIPLASMIC BINDING COMPONENT OF ABC TRANSPORTER"/>
    <property type="match status" value="1"/>
</dbReference>
<sequence>MNEINIAVDVFPYKKDIWSICDYSGEQIYSKLALPLFFVEKNKVVMLAAEYFHQTASEITINIKKNLFWSNGDKLIAEDYVRSIKCICNDVDNRYNNILSSLVKSDSAIEVNSDYSFTLKTSWYDPFITQYLSLINFSPKHRCSDALYAGAYTLIDKDENTFRLVRNEFFTLDKYNNYVDKVNYLLVKSDPDGRAFFTGKVHVSCNTAIDLKRYRHFMAHENFVSCNESLVMLLSPGKKFDEIPSDVKAILATSINRTVISERYDDMLNPIMSWMSIYFNGDYHYIHQDSNPRQTPFLLDISYEDFYPNKEILDCIEEQLLKYNIHIRKNKE</sequence>
<evidence type="ECO:0000259" key="1">
    <source>
        <dbReference type="Pfam" id="PF00496"/>
    </source>
</evidence>
<accession>A0ABY8G5G2</accession>
<evidence type="ECO:0000313" key="2">
    <source>
        <dbReference type="EMBL" id="WFN55149.1"/>
    </source>
</evidence>
<protein>
    <submittedName>
        <fullName evidence="2">ABC transporter substrate-binding protein</fullName>
    </submittedName>
</protein>
<reference evidence="2 3" key="1">
    <citation type="submission" date="2022-12" db="EMBL/GenBank/DDBJ databases">
        <title>Complete genome sequencing of Dickeya lacustris type strain LMG30899.</title>
        <authorList>
            <person name="Dobhal S."/>
            <person name="Arizala D."/>
            <person name="Arif M."/>
        </authorList>
    </citation>
    <scope>NUCLEOTIDE SEQUENCE [LARGE SCALE GENOMIC DNA]</scope>
    <source>
        <strain evidence="2 3">LMG30899</strain>
    </source>
</reference>
<dbReference type="Gene3D" id="3.40.190.10">
    <property type="entry name" value="Periplasmic binding protein-like II"/>
    <property type="match status" value="1"/>
</dbReference>
<feature type="domain" description="Solute-binding protein family 5" evidence="1">
    <location>
        <begin position="54"/>
        <end position="206"/>
    </location>
</feature>
<organism evidence="2 3">
    <name type="scientific">Dickeya lacustris</name>
    <dbReference type="NCBI Taxonomy" id="2259638"/>
    <lineage>
        <taxon>Bacteria</taxon>
        <taxon>Pseudomonadati</taxon>
        <taxon>Pseudomonadota</taxon>
        <taxon>Gammaproteobacteria</taxon>
        <taxon>Enterobacterales</taxon>
        <taxon>Pectobacteriaceae</taxon>
        <taxon>Dickeya</taxon>
    </lineage>
</organism>
<dbReference type="Pfam" id="PF00496">
    <property type="entry name" value="SBP_bac_5"/>
    <property type="match status" value="1"/>
</dbReference>